<name>A0A0P6WLN5_9CHLR</name>
<protein>
    <recommendedName>
        <fullName evidence="2">Beta-lactamase-related domain-containing protein</fullName>
    </recommendedName>
</protein>
<dbReference type="InterPro" id="IPR001466">
    <property type="entry name" value="Beta-lactam-related"/>
</dbReference>
<dbReference type="AlphaFoldDB" id="A0A0P6WLN5"/>
<comment type="caution">
    <text evidence="3">The sequence shown here is derived from an EMBL/GenBank/DDBJ whole genome shotgun (WGS) entry which is preliminary data.</text>
</comment>
<feature type="region of interest" description="Disordered" evidence="1">
    <location>
        <begin position="61"/>
        <end position="80"/>
    </location>
</feature>
<dbReference type="PANTHER" id="PTHR43283">
    <property type="entry name" value="BETA-LACTAMASE-RELATED"/>
    <property type="match status" value="1"/>
</dbReference>
<proteinExistence type="predicted"/>
<dbReference type="SUPFAM" id="SSF56601">
    <property type="entry name" value="beta-lactamase/transpeptidase-like"/>
    <property type="match status" value="1"/>
</dbReference>
<dbReference type="Gene3D" id="3.40.710.10">
    <property type="entry name" value="DD-peptidase/beta-lactamase superfamily"/>
    <property type="match status" value="1"/>
</dbReference>
<evidence type="ECO:0000313" key="3">
    <source>
        <dbReference type="EMBL" id="KPL70683.1"/>
    </source>
</evidence>
<organism evidence="3 4">
    <name type="scientific">Leptolinea tardivitalis</name>
    <dbReference type="NCBI Taxonomy" id="229920"/>
    <lineage>
        <taxon>Bacteria</taxon>
        <taxon>Bacillati</taxon>
        <taxon>Chloroflexota</taxon>
        <taxon>Anaerolineae</taxon>
        <taxon>Anaerolineales</taxon>
        <taxon>Anaerolineaceae</taxon>
        <taxon>Leptolinea</taxon>
    </lineage>
</organism>
<reference evidence="3 4" key="1">
    <citation type="submission" date="2015-07" db="EMBL/GenBank/DDBJ databases">
        <title>Genome sequence of Leptolinea tardivitalis DSM 16556.</title>
        <authorList>
            <person name="Hemp J."/>
            <person name="Ward L.M."/>
            <person name="Pace L.A."/>
            <person name="Fischer W.W."/>
        </authorList>
    </citation>
    <scope>NUCLEOTIDE SEQUENCE [LARGE SCALE GENOMIC DNA]</scope>
    <source>
        <strain evidence="3 4">YMTK-2</strain>
    </source>
</reference>
<accession>A0A0P6WLN5</accession>
<evidence type="ECO:0000256" key="1">
    <source>
        <dbReference type="SAM" id="MobiDB-lite"/>
    </source>
</evidence>
<evidence type="ECO:0000259" key="2">
    <source>
        <dbReference type="Pfam" id="PF00144"/>
    </source>
</evidence>
<dbReference type="PANTHER" id="PTHR43283:SF7">
    <property type="entry name" value="BETA-LACTAMASE-RELATED DOMAIN-CONTAINING PROTEIN"/>
    <property type="match status" value="1"/>
</dbReference>
<feature type="domain" description="Beta-lactamase-related" evidence="2">
    <location>
        <begin position="102"/>
        <end position="361"/>
    </location>
</feature>
<dbReference type="STRING" id="229920.ADM99_16495"/>
<dbReference type="Pfam" id="PF00144">
    <property type="entry name" value="Beta-lactamase"/>
    <property type="match status" value="1"/>
</dbReference>
<sequence>MLVAFFIAFSIHPPIFGKHPSHTAVPSGSNSALAVVISPGLVFSQKSKPIDFSQTDSVSVSEQSADGVSPWPTSPPEEQGMDSTKLAAMLDFLHSDSRNIHSILIARHGKLVFSVYFPPFNRDDLHNLYSCTKSVTSAAVGMAIRDAFIKDVSTPAYTYFPNLILDDEAKKGITLKHLLTMSSGLEWSEPLRSGLSDTWSLNDSDSPETYFFSRPLAASPGSVFNYNTGGSHLLSMIVANSAGETSSNYIHSKLFQPLGINHFEWLKDATGHTLGGTGLALTSEDMLRFGQLYLQKGKWDGLPLLPADWVIESTRSQIPVQAGVNYGYQWWVRPNGIYNALGWGGQQIMVIPQKDMVVVFTAGIHDASWNTYDDLINTFILPSARSSFSLPPNPAGNSSLQIQLHTISHPKAMPPSELPSSAREISGKTYVDLNGSHGWSTFTFYFDRSDEARLDLMYGEKSEEIKARIGLDGLFRVTDTTNYGPLALKGYWKDKTTFVLTQQFLKEAERISMTLTFTGNDVKRFSQWTVEDYNEESEAKLLN</sequence>
<dbReference type="PATRIC" id="fig|229920.5.peg.677"/>
<dbReference type="Proteomes" id="UP000050430">
    <property type="component" value="Unassembled WGS sequence"/>
</dbReference>
<evidence type="ECO:0000313" key="4">
    <source>
        <dbReference type="Proteomes" id="UP000050430"/>
    </source>
</evidence>
<keyword evidence="4" id="KW-1185">Reference proteome</keyword>
<dbReference type="InterPro" id="IPR012338">
    <property type="entry name" value="Beta-lactam/transpept-like"/>
</dbReference>
<gene>
    <name evidence="3" type="ORF">ADM99_16495</name>
</gene>
<dbReference type="InterPro" id="IPR050789">
    <property type="entry name" value="Diverse_Enzym_Activities"/>
</dbReference>
<dbReference type="EMBL" id="LGCK01000014">
    <property type="protein sequence ID" value="KPL70683.1"/>
    <property type="molecule type" value="Genomic_DNA"/>
</dbReference>